<feature type="transmembrane region" description="Helical" evidence="7">
    <location>
        <begin position="243"/>
        <end position="268"/>
    </location>
</feature>
<dbReference type="GO" id="GO:0055085">
    <property type="term" value="P:transmembrane transport"/>
    <property type="evidence" value="ECO:0007669"/>
    <property type="project" value="InterPro"/>
</dbReference>
<keyword evidence="3" id="KW-1003">Cell membrane</keyword>
<reference evidence="10 11" key="1">
    <citation type="submission" date="2017-05" db="EMBL/GenBank/DDBJ databases">
        <authorList>
            <person name="Song R."/>
            <person name="Chenine A.L."/>
            <person name="Ruprecht R.M."/>
        </authorList>
    </citation>
    <scope>NUCLEOTIDE SEQUENCE [LARGE SCALE GENOMIC DNA]</scope>
    <source>
        <strain evidence="10 11">CECT 8899</strain>
    </source>
</reference>
<proteinExistence type="inferred from homology"/>
<evidence type="ECO:0000256" key="8">
    <source>
        <dbReference type="SAM" id="SignalP"/>
    </source>
</evidence>
<evidence type="ECO:0000256" key="3">
    <source>
        <dbReference type="ARBA" id="ARBA00022475"/>
    </source>
</evidence>
<dbReference type="PROSITE" id="PS50928">
    <property type="entry name" value="ABC_TM1"/>
    <property type="match status" value="1"/>
</dbReference>
<dbReference type="SUPFAM" id="SSF161098">
    <property type="entry name" value="MetI-like"/>
    <property type="match status" value="1"/>
</dbReference>
<evidence type="ECO:0000313" key="11">
    <source>
        <dbReference type="Proteomes" id="UP000201613"/>
    </source>
</evidence>
<organism evidence="10 11">
    <name type="scientific">Flavimaricola marinus</name>
    <dbReference type="NCBI Taxonomy" id="1819565"/>
    <lineage>
        <taxon>Bacteria</taxon>
        <taxon>Pseudomonadati</taxon>
        <taxon>Pseudomonadota</taxon>
        <taxon>Alphaproteobacteria</taxon>
        <taxon>Rhodobacterales</taxon>
        <taxon>Paracoccaceae</taxon>
        <taxon>Flavimaricola</taxon>
    </lineage>
</organism>
<keyword evidence="8" id="KW-0732">Signal</keyword>
<protein>
    <submittedName>
        <fullName evidence="10">Inner membrane ABC transporter permease protein YcjO</fullName>
    </submittedName>
</protein>
<feature type="transmembrane region" description="Helical" evidence="7">
    <location>
        <begin position="105"/>
        <end position="129"/>
    </location>
</feature>
<evidence type="ECO:0000256" key="6">
    <source>
        <dbReference type="ARBA" id="ARBA00023136"/>
    </source>
</evidence>
<dbReference type="GO" id="GO:0005886">
    <property type="term" value="C:plasma membrane"/>
    <property type="evidence" value="ECO:0007669"/>
    <property type="project" value="UniProtKB-SubCell"/>
</dbReference>
<comment type="similarity">
    <text evidence="7">Belongs to the binding-protein-dependent transport system permease family.</text>
</comment>
<dbReference type="SUPFAM" id="SSF160964">
    <property type="entry name" value="MalF N-terminal region-like"/>
    <property type="match status" value="1"/>
</dbReference>
<dbReference type="InterPro" id="IPR000515">
    <property type="entry name" value="MetI-like"/>
</dbReference>
<sequence length="329" mass="36650">MIRQCCRWLAVALWGLFLTETAQAASPIRPTETVRRKVLPEAWFAWLLLTPAMVFIAVIIAWPLVETIRLSFTDADLGGESYVGVANYVDLMESRRFRQTVTTTFYWMFLSVGLKLILGLIGACLLNAAVPGRAVFRMLVMPPWVIPIAIGVIGWLWMYNGYFGLLSGMGQRIGLFDGPYAFLAGRTSAFYSAVVTDVWVGTPMITLFFLAAMQGVNRDLYEAAWVDGAGRWYRFRRITIPQIMPVIVSMALLSAIWTFNSFDIIFILTQGGPRGATTTLIIDTYKVAIGNFKFGEGAARAVVIVVLLATFSALYLFLLNKVNKTYGVK</sequence>
<keyword evidence="11" id="KW-1185">Reference proteome</keyword>
<dbReference type="EMBL" id="FXZK01000001">
    <property type="protein sequence ID" value="SMY06669.1"/>
    <property type="molecule type" value="Genomic_DNA"/>
</dbReference>
<evidence type="ECO:0000256" key="2">
    <source>
        <dbReference type="ARBA" id="ARBA00022448"/>
    </source>
</evidence>
<dbReference type="Proteomes" id="UP000201613">
    <property type="component" value="Unassembled WGS sequence"/>
</dbReference>
<accession>A0A238LAG0</accession>
<dbReference type="Pfam" id="PF00528">
    <property type="entry name" value="BPD_transp_1"/>
    <property type="match status" value="1"/>
</dbReference>
<evidence type="ECO:0000313" key="10">
    <source>
        <dbReference type="EMBL" id="SMY06669.1"/>
    </source>
</evidence>
<dbReference type="PANTHER" id="PTHR43005:SF1">
    <property type="entry name" value="SPERMIDINE_PUTRESCINE TRANSPORT SYSTEM PERMEASE PROTEIN"/>
    <property type="match status" value="1"/>
</dbReference>
<evidence type="ECO:0000259" key="9">
    <source>
        <dbReference type="PROSITE" id="PS50928"/>
    </source>
</evidence>
<dbReference type="AlphaFoldDB" id="A0A238LAG0"/>
<feature type="transmembrane region" description="Helical" evidence="7">
    <location>
        <begin position="43"/>
        <end position="65"/>
    </location>
</feature>
<comment type="subcellular location">
    <subcellularLocation>
        <location evidence="1 7">Cell membrane</location>
        <topology evidence="1 7">Multi-pass membrane protein</topology>
    </subcellularLocation>
</comment>
<feature type="transmembrane region" description="Helical" evidence="7">
    <location>
        <begin position="141"/>
        <end position="159"/>
    </location>
</feature>
<feature type="chain" id="PRO_5012376036" evidence="8">
    <location>
        <begin position="25"/>
        <end position="329"/>
    </location>
</feature>
<dbReference type="Gene3D" id="1.10.3720.10">
    <property type="entry name" value="MetI-like"/>
    <property type="match status" value="1"/>
</dbReference>
<evidence type="ECO:0000256" key="5">
    <source>
        <dbReference type="ARBA" id="ARBA00022989"/>
    </source>
</evidence>
<dbReference type="InterPro" id="IPR035906">
    <property type="entry name" value="MetI-like_sf"/>
</dbReference>
<dbReference type="PANTHER" id="PTHR43005">
    <property type="entry name" value="BLR7065 PROTEIN"/>
    <property type="match status" value="1"/>
</dbReference>
<keyword evidence="6 7" id="KW-0472">Membrane</keyword>
<keyword evidence="5 7" id="KW-1133">Transmembrane helix</keyword>
<name>A0A238LAG0_9RHOB</name>
<feature type="signal peptide" evidence="8">
    <location>
        <begin position="1"/>
        <end position="24"/>
    </location>
</feature>
<evidence type="ECO:0000256" key="7">
    <source>
        <dbReference type="RuleBase" id="RU363032"/>
    </source>
</evidence>
<evidence type="ECO:0000256" key="4">
    <source>
        <dbReference type="ARBA" id="ARBA00022692"/>
    </source>
</evidence>
<evidence type="ECO:0000256" key="1">
    <source>
        <dbReference type="ARBA" id="ARBA00004651"/>
    </source>
</evidence>
<feature type="transmembrane region" description="Helical" evidence="7">
    <location>
        <begin position="298"/>
        <end position="319"/>
    </location>
</feature>
<keyword evidence="2 7" id="KW-0813">Transport</keyword>
<keyword evidence="4 7" id="KW-0812">Transmembrane</keyword>
<dbReference type="CDD" id="cd06261">
    <property type="entry name" value="TM_PBP2"/>
    <property type="match status" value="1"/>
</dbReference>
<feature type="domain" description="ABC transmembrane type-1" evidence="9">
    <location>
        <begin position="101"/>
        <end position="315"/>
    </location>
</feature>
<gene>
    <name evidence="10" type="primary">ycjO_1</name>
    <name evidence="10" type="ORF">LOM8899_00797</name>
</gene>
<dbReference type="OrthoDB" id="9805108at2"/>